<protein>
    <submittedName>
        <fullName evidence="3">Intraflagellar transport protein 88-like</fullName>
    </submittedName>
</protein>
<feature type="compositionally biased region" description="Acidic residues" evidence="2">
    <location>
        <begin position="895"/>
        <end position="910"/>
    </location>
</feature>
<feature type="compositionally biased region" description="Gly residues" evidence="2">
    <location>
        <begin position="391"/>
        <end position="407"/>
    </location>
</feature>
<gene>
    <name evidence="3" type="ORF">FCC1311_052592</name>
</gene>
<dbReference type="GO" id="GO:1905515">
    <property type="term" value="P:non-motile cilium assembly"/>
    <property type="evidence" value="ECO:0007669"/>
    <property type="project" value="TreeGrafter"/>
</dbReference>
<dbReference type="GO" id="GO:0019894">
    <property type="term" value="F:kinesin binding"/>
    <property type="evidence" value="ECO:0007669"/>
    <property type="project" value="TreeGrafter"/>
</dbReference>
<keyword evidence="4" id="KW-1185">Reference proteome</keyword>
<dbReference type="Pfam" id="PF13181">
    <property type="entry name" value="TPR_8"/>
    <property type="match status" value="1"/>
</dbReference>
<dbReference type="EMBL" id="BEYU01000052">
    <property type="protein sequence ID" value="GBG29037.1"/>
    <property type="molecule type" value="Genomic_DNA"/>
</dbReference>
<comment type="caution">
    <text evidence="3">The sequence shown here is derived from an EMBL/GenBank/DDBJ whole genome shotgun (WGS) entry which is preliminary data.</text>
</comment>
<organism evidence="3 4">
    <name type="scientific">Hondaea fermentalgiana</name>
    <dbReference type="NCBI Taxonomy" id="2315210"/>
    <lineage>
        <taxon>Eukaryota</taxon>
        <taxon>Sar</taxon>
        <taxon>Stramenopiles</taxon>
        <taxon>Bigyra</taxon>
        <taxon>Labyrinthulomycetes</taxon>
        <taxon>Thraustochytrida</taxon>
        <taxon>Thraustochytriidae</taxon>
        <taxon>Hondaea</taxon>
    </lineage>
</organism>
<feature type="repeat" description="TPR" evidence="1">
    <location>
        <begin position="598"/>
        <end position="631"/>
    </location>
</feature>
<dbReference type="OrthoDB" id="1926212at2759"/>
<keyword evidence="1" id="KW-0802">TPR repeat</keyword>
<sequence>MYSGEPSAGRRGRLMEDEDEQDDLYDGFDDDNDAFGSALAGTMNSTGRNAFHMPPPTSLGRGPPGTQMGSRLMTSQQQSGGDARPMTAVNGAGYSSGGGSRGTTAYGGGGSSFDPLNQGNRGPAPALAAKSDSSPEERAKDLEKTVNRLLEQSAEASVKKQLMAALERAKEAAKRERSLCKFREQNGLGDQQNLELTYAVSSNLANVYALNNMDNEAINTYSLIVKNKQYPQAGRLRVNMGNVYFKQRDFPKAIRMYRMALDQIPNTAKEVRFKIMRNIAIAFIKTGQFQEAIQNLEAVMDGAPDLQSGFNMVVCQFALGDADQMRKAFTRLVDVPIPGKSEDDEDDDEHGRGGAGSGSSDDDADMLNGGVGGGADGENDESKGNEMLGGSSNGGLGMASALGGDGLRGGEGKDGDEDGSGGGGDGNGNGDGKASASKYVDALKEEVRARSKRARAFILDAARLIAPVIESKSWVAGYEWVIETLRDSAHAQIASEVEIAKAIEFLKRKHFDKAIEVLKAFEKKDQHLKAKAATNLSFLYFLEGELASADKYANLAVRHDRYNAKALVNKGNCLFVKGEHERAREMYLEAIGVEADCSEAIYNLGLVNKRMGHLEESLQAFEKLHSIVPNSPEVIFQIASLHDQLLDFRAASKWFNILISRTPTDPHVLSRMGQIFNKNDDETQALHFHHESYRYFPVNLDVISWLGVWYVKSELYEKAIEFFQRASQIQPTEVKWRLMVTSCYRRMGAYQKALDLYEEIHREYPTNVECLRYLVALCKDMGMPYDEYQTQLAKLERTSGAVTGMMGLTRVQQQQHVAPSHGQLTRAAGVASAGPASGEMARKKARAKKPVPALAEEDRAEEEKSLGDDIDAQQRTIAHSVGDRGPVIKAKRAEDEDDWADADLDDLLAE</sequence>
<feature type="region of interest" description="Disordered" evidence="2">
    <location>
        <begin position="336"/>
        <end position="434"/>
    </location>
</feature>
<evidence type="ECO:0000256" key="2">
    <source>
        <dbReference type="SAM" id="MobiDB-lite"/>
    </source>
</evidence>
<dbReference type="Pfam" id="PF13174">
    <property type="entry name" value="TPR_6"/>
    <property type="match status" value="2"/>
</dbReference>
<dbReference type="Gene3D" id="1.25.40.10">
    <property type="entry name" value="Tetratricopeptide repeat domain"/>
    <property type="match status" value="2"/>
</dbReference>
<feature type="region of interest" description="Disordered" evidence="2">
    <location>
        <begin position="1"/>
        <end position="142"/>
    </location>
</feature>
<dbReference type="GO" id="GO:0097546">
    <property type="term" value="C:ciliary base"/>
    <property type="evidence" value="ECO:0007669"/>
    <property type="project" value="TreeGrafter"/>
</dbReference>
<dbReference type="Proteomes" id="UP000241890">
    <property type="component" value="Unassembled WGS sequence"/>
</dbReference>
<dbReference type="InParanoid" id="A0A2R5GDK9"/>
<feature type="repeat" description="TPR" evidence="1">
    <location>
        <begin position="700"/>
        <end position="733"/>
    </location>
</feature>
<dbReference type="SMART" id="SM00028">
    <property type="entry name" value="TPR"/>
    <property type="match status" value="10"/>
</dbReference>
<keyword evidence="3" id="KW-0966">Cell projection</keyword>
<dbReference type="InterPro" id="IPR011990">
    <property type="entry name" value="TPR-like_helical_dom_sf"/>
</dbReference>
<dbReference type="InterPro" id="IPR019734">
    <property type="entry name" value="TPR_rpt"/>
</dbReference>
<evidence type="ECO:0000313" key="4">
    <source>
        <dbReference type="Proteomes" id="UP000241890"/>
    </source>
</evidence>
<dbReference type="PANTHER" id="PTHR44117">
    <property type="entry name" value="INTRAFLAGELLAR TRANSPORT PROTEIN 88 HOMOLOG"/>
    <property type="match status" value="1"/>
</dbReference>
<feature type="repeat" description="TPR" evidence="1">
    <location>
        <begin position="273"/>
        <end position="306"/>
    </location>
</feature>
<dbReference type="AlphaFoldDB" id="A0A2R5GDK9"/>
<dbReference type="GO" id="GO:0036064">
    <property type="term" value="C:ciliary basal body"/>
    <property type="evidence" value="ECO:0007669"/>
    <property type="project" value="TreeGrafter"/>
</dbReference>
<name>A0A2R5GDK9_9STRA</name>
<dbReference type="SUPFAM" id="SSF48452">
    <property type="entry name" value="TPR-like"/>
    <property type="match status" value="2"/>
</dbReference>
<keyword evidence="3" id="KW-0282">Flagellum</keyword>
<dbReference type="Pfam" id="PF13424">
    <property type="entry name" value="TPR_12"/>
    <property type="match status" value="1"/>
</dbReference>
<feature type="compositionally biased region" description="Gly residues" evidence="2">
    <location>
        <begin position="94"/>
        <end position="111"/>
    </location>
</feature>
<feature type="region of interest" description="Disordered" evidence="2">
    <location>
        <begin position="814"/>
        <end position="910"/>
    </location>
</feature>
<feature type="compositionally biased region" description="Acidic residues" evidence="2">
    <location>
        <begin position="16"/>
        <end position="33"/>
    </location>
</feature>
<keyword evidence="3" id="KW-0969">Cilium</keyword>
<dbReference type="GO" id="GO:0042073">
    <property type="term" value="P:intraciliary transport"/>
    <property type="evidence" value="ECO:0007669"/>
    <property type="project" value="TreeGrafter"/>
</dbReference>
<proteinExistence type="predicted"/>
<reference evidence="3 4" key="1">
    <citation type="submission" date="2017-12" db="EMBL/GenBank/DDBJ databases">
        <title>Sequencing, de novo assembly and annotation of complete genome of a new Thraustochytrid species, strain FCC1311.</title>
        <authorList>
            <person name="Sedici K."/>
            <person name="Godart F."/>
            <person name="Aiese Cigliano R."/>
            <person name="Sanseverino W."/>
            <person name="Barakat M."/>
            <person name="Ortet P."/>
            <person name="Marechal E."/>
            <person name="Cagnac O."/>
            <person name="Amato A."/>
        </authorList>
    </citation>
    <scope>NUCLEOTIDE SEQUENCE [LARGE SCALE GENOMIC DNA]</scope>
</reference>
<feature type="compositionally biased region" description="Low complexity" evidence="2">
    <location>
        <begin position="827"/>
        <end position="838"/>
    </location>
</feature>
<dbReference type="PANTHER" id="PTHR44117:SF1">
    <property type="entry name" value="INTRAFLAGELLAR TRANSPORT PROTEIN 88 HOMOLOG"/>
    <property type="match status" value="1"/>
</dbReference>
<feature type="compositionally biased region" description="Gly residues" evidence="2">
    <location>
        <begin position="420"/>
        <end position="431"/>
    </location>
</feature>
<evidence type="ECO:0000256" key="1">
    <source>
        <dbReference type="PROSITE-ProRule" id="PRU00339"/>
    </source>
</evidence>
<accession>A0A2R5GDK9</accession>
<feature type="compositionally biased region" description="Polar residues" evidence="2">
    <location>
        <begin position="67"/>
        <end position="80"/>
    </location>
</feature>
<feature type="repeat" description="TPR" evidence="1">
    <location>
        <begin position="234"/>
        <end position="267"/>
    </location>
</feature>
<dbReference type="PROSITE" id="PS50005">
    <property type="entry name" value="TPR"/>
    <property type="match status" value="4"/>
</dbReference>
<feature type="compositionally biased region" description="Basic and acidic residues" evidence="2">
    <location>
        <begin position="133"/>
        <end position="142"/>
    </location>
</feature>
<dbReference type="GO" id="GO:0097730">
    <property type="term" value="C:non-motile cilium"/>
    <property type="evidence" value="ECO:0007669"/>
    <property type="project" value="TreeGrafter"/>
</dbReference>
<evidence type="ECO:0000313" key="3">
    <source>
        <dbReference type="EMBL" id="GBG29037.1"/>
    </source>
</evidence>
<dbReference type="GO" id="GO:0005814">
    <property type="term" value="C:centriole"/>
    <property type="evidence" value="ECO:0007669"/>
    <property type="project" value="TreeGrafter"/>
</dbReference>